<accession>A0A834XKK3</accession>
<dbReference type="OrthoDB" id="7933078at2759"/>
<keyword evidence="4 5" id="KW-0472">Membrane</keyword>
<keyword evidence="7" id="KW-1185">Reference proteome</keyword>
<feature type="transmembrane region" description="Helical" evidence="5">
    <location>
        <begin position="53"/>
        <end position="73"/>
    </location>
</feature>
<dbReference type="PANTHER" id="PTHR23291:SF50">
    <property type="entry name" value="PROTEIN LIFEGUARD 4"/>
    <property type="match status" value="1"/>
</dbReference>
<comment type="caution">
    <text evidence="6">The sequence shown here is derived from an EMBL/GenBank/DDBJ whole genome shotgun (WGS) entry which is preliminary data.</text>
</comment>
<keyword evidence="2 5" id="KW-0812">Transmembrane</keyword>
<comment type="similarity">
    <text evidence="5">Belongs to the BI1 family.</text>
</comment>
<evidence type="ECO:0000256" key="3">
    <source>
        <dbReference type="ARBA" id="ARBA00022989"/>
    </source>
</evidence>
<feature type="transmembrane region" description="Helical" evidence="5">
    <location>
        <begin position="85"/>
        <end position="104"/>
    </location>
</feature>
<organism evidence="6 7">
    <name type="scientific">Aphidius gifuensis</name>
    <name type="common">Parasitoid wasp</name>
    <dbReference type="NCBI Taxonomy" id="684658"/>
    <lineage>
        <taxon>Eukaryota</taxon>
        <taxon>Metazoa</taxon>
        <taxon>Ecdysozoa</taxon>
        <taxon>Arthropoda</taxon>
        <taxon>Hexapoda</taxon>
        <taxon>Insecta</taxon>
        <taxon>Pterygota</taxon>
        <taxon>Neoptera</taxon>
        <taxon>Endopterygota</taxon>
        <taxon>Hymenoptera</taxon>
        <taxon>Apocrita</taxon>
        <taxon>Ichneumonoidea</taxon>
        <taxon>Braconidae</taxon>
        <taxon>Aphidiinae</taxon>
        <taxon>Aphidius</taxon>
    </lineage>
</organism>
<feature type="transmembrane region" description="Helical" evidence="5">
    <location>
        <begin position="194"/>
        <end position="213"/>
    </location>
</feature>
<evidence type="ECO:0000313" key="7">
    <source>
        <dbReference type="Proteomes" id="UP000639338"/>
    </source>
</evidence>
<dbReference type="CDD" id="cd10429">
    <property type="entry name" value="GAAP_like"/>
    <property type="match status" value="1"/>
</dbReference>
<dbReference type="AlphaFoldDB" id="A0A834XKK3"/>
<name>A0A834XKK3_APHGI</name>
<sequence>MSSSTVPLLLLEEDVEGGGKPEPSSSNLEHDFAYRNNVHNAHIKIRMAFLRKVYGIISIQLLMTVTMSAVFIMCEPVKLFVQQSSWMVLMSFIATIGILIALHIKRREHPTNLILLAAFTVVQSYSVGTVVTFFEVRLVLEAMVITMAIVLGLTVYTFQSKRDFSFMGFGLYAGLCSLLVGGVLQLFIQSTALNLLLSVGGALIFALFIIYDTHMLMHTVSPEEYILAAIDIYLDIINLFLNILQILAAANRQ</sequence>
<feature type="transmembrane region" description="Helical" evidence="5">
    <location>
        <begin position="113"/>
        <end position="134"/>
    </location>
</feature>
<dbReference type="GO" id="GO:0043066">
    <property type="term" value="P:negative regulation of apoptotic process"/>
    <property type="evidence" value="ECO:0007669"/>
    <property type="project" value="TreeGrafter"/>
</dbReference>
<gene>
    <name evidence="6" type="ORF">HCN44_003589</name>
</gene>
<dbReference type="InterPro" id="IPR006214">
    <property type="entry name" value="Bax_inhibitor_1-related"/>
</dbReference>
<reference evidence="6 7" key="1">
    <citation type="submission" date="2020-08" db="EMBL/GenBank/DDBJ databases">
        <title>Aphidius gifuensis genome sequencing and assembly.</title>
        <authorList>
            <person name="Du Z."/>
        </authorList>
    </citation>
    <scope>NUCLEOTIDE SEQUENCE [LARGE SCALE GENOMIC DNA]</scope>
    <source>
        <strain evidence="6">YNYX2018</strain>
        <tissue evidence="6">Adults</tissue>
    </source>
</reference>
<protein>
    <submittedName>
        <fullName evidence="6">Uncharacterized protein</fullName>
    </submittedName>
</protein>
<evidence type="ECO:0000256" key="4">
    <source>
        <dbReference type="ARBA" id="ARBA00023136"/>
    </source>
</evidence>
<dbReference type="GO" id="GO:0016020">
    <property type="term" value="C:membrane"/>
    <property type="evidence" value="ECO:0007669"/>
    <property type="project" value="UniProtKB-SubCell"/>
</dbReference>
<dbReference type="Pfam" id="PF01027">
    <property type="entry name" value="Bax1-I"/>
    <property type="match status" value="1"/>
</dbReference>
<feature type="transmembrane region" description="Helical" evidence="5">
    <location>
        <begin position="225"/>
        <end position="250"/>
    </location>
</feature>
<dbReference type="Proteomes" id="UP000639338">
    <property type="component" value="Unassembled WGS sequence"/>
</dbReference>
<evidence type="ECO:0000313" key="6">
    <source>
        <dbReference type="EMBL" id="KAF7987726.1"/>
    </source>
</evidence>
<keyword evidence="3 5" id="KW-1133">Transmembrane helix</keyword>
<evidence type="ECO:0000256" key="5">
    <source>
        <dbReference type="RuleBase" id="RU004379"/>
    </source>
</evidence>
<dbReference type="EMBL" id="JACMRX010000006">
    <property type="protein sequence ID" value="KAF7987726.1"/>
    <property type="molecule type" value="Genomic_DNA"/>
</dbReference>
<feature type="transmembrane region" description="Helical" evidence="5">
    <location>
        <begin position="170"/>
        <end position="188"/>
    </location>
</feature>
<comment type="subcellular location">
    <subcellularLocation>
        <location evidence="1">Membrane</location>
        <topology evidence="1">Multi-pass membrane protein</topology>
    </subcellularLocation>
</comment>
<feature type="transmembrane region" description="Helical" evidence="5">
    <location>
        <begin position="140"/>
        <end position="158"/>
    </location>
</feature>
<dbReference type="PANTHER" id="PTHR23291">
    <property type="entry name" value="BAX INHIBITOR-RELATED"/>
    <property type="match status" value="1"/>
</dbReference>
<evidence type="ECO:0000256" key="2">
    <source>
        <dbReference type="ARBA" id="ARBA00022692"/>
    </source>
</evidence>
<evidence type="ECO:0000256" key="1">
    <source>
        <dbReference type="ARBA" id="ARBA00004141"/>
    </source>
</evidence>
<proteinExistence type="inferred from homology"/>